<accession>A0ABY6FZ89</accession>
<dbReference type="RefSeq" id="WP_263593472.1">
    <property type="nucleotide sequence ID" value="NZ_CP107020.1"/>
</dbReference>
<evidence type="ECO:0000313" key="1">
    <source>
        <dbReference type="EMBL" id="UYG16259.1"/>
    </source>
</evidence>
<dbReference type="Proteomes" id="UP001164305">
    <property type="component" value="Chromosome"/>
</dbReference>
<gene>
    <name evidence="1" type="primary">yaaA</name>
    <name evidence="1" type="ORF">BRM3_11650</name>
</gene>
<sequence>MLLLLPPSETKTRPDEHAPVLDLEALAHPQLTSARRTVLRAVARTTAGRGAAEHLGVPPSAPELVDRMARIEAEPAGPALGVYSGVLYDQLDPSAAVPRDRRVLVASALLGLVDAAHDRIPAYRLSASSRLHRLGTAGPWWSAQLRPLRLALLEREADDASPLVIDARSGAYRSMLPLRTGHGVRVLAVSPVQQRGETRTVISHDAKRYRGLVTRELLATAEPPADADALVDLLRPRLASLSGAGGRGLRVELDGDRLVIVDPVE</sequence>
<name>A0ABY6FZ89_9MICO</name>
<organism evidence="1 2">
    <name type="scientific">Brachybacterium huguangmaarense</name>
    <dbReference type="NCBI Taxonomy" id="1652028"/>
    <lineage>
        <taxon>Bacteria</taxon>
        <taxon>Bacillati</taxon>
        <taxon>Actinomycetota</taxon>
        <taxon>Actinomycetes</taxon>
        <taxon>Micrococcales</taxon>
        <taxon>Dermabacteraceae</taxon>
        <taxon>Brachybacterium</taxon>
    </lineage>
</organism>
<dbReference type="Pfam" id="PF03883">
    <property type="entry name" value="H2O2_YaaD"/>
    <property type="match status" value="1"/>
</dbReference>
<proteinExistence type="predicted"/>
<dbReference type="EMBL" id="CP107020">
    <property type="protein sequence ID" value="UYG16259.1"/>
    <property type="molecule type" value="Genomic_DNA"/>
</dbReference>
<protein>
    <submittedName>
        <fullName evidence="1">Peroxide stress protein YaaA</fullName>
    </submittedName>
</protein>
<reference evidence="1" key="1">
    <citation type="submission" date="2022-10" db="EMBL/GenBank/DDBJ databases">
        <title>Whole-Genome Sequencing of Brachybacterium huguangmaarense BRM-3, Isolated from Betula schmidtii.</title>
        <authorList>
            <person name="Haam D."/>
        </authorList>
    </citation>
    <scope>NUCLEOTIDE SEQUENCE</scope>
    <source>
        <strain evidence="1">BRM-3</strain>
    </source>
</reference>
<evidence type="ECO:0000313" key="2">
    <source>
        <dbReference type="Proteomes" id="UP001164305"/>
    </source>
</evidence>
<dbReference type="InterPro" id="IPR005583">
    <property type="entry name" value="YaaA"/>
</dbReference>
<keyword evidence="2" id="KW-1185">Reference proteome</keyword>
<dbReference type="PANTHER" id="PTHR30283:SF4">
    <property type="entry name" value="PEROXIDE STRESS RESISTANCE PROTEIN YAAA"/>
    <property type="match status" value="1"/>
</dbReference>
<dbReference type="PANTHER" id="PTHR30283">
    <property type="entry name" value="PEROXIDE STRESS RESPONSE PROTEIN YAAA"/>
    <property type="match status" value="1"/>
</dbReference>